<gene>
    <name evidence="1" type="ORF">KI387_018871</name>
</gene>
<name>A0AA38G6S9_TAXCH</name>
<organism evidence="1 2">
    <name type="scientific">Taxus chinensis</name>
    <name type="common">Chinese yew</name>
    <name type="synonym">Taxus wallichiana var. chinensis</name>
    <dbReference type="NCBI Taxonomy" id="29808"/>
    <lineage>
        <taxon>Eukaryota</taxon>
        <taxon>Viridiplantae</taxon>
        <taxon>Streptophyta</taxon>
        <taxon>Embryophyta</taxon>
        <taxon>Tracheophyta</taxon>
        <taxon>Spermatophyta</taxon>
        <taxon>Pinopsida</taxon>
        <taxon>Pinidae</taxon>
        <taxon>Conifers II</taxon>
        <taxon>Cupressales</taxon>
        <taxon>Taxaceae</taxon>
        <taxon>Taxus</taxon>
    </lineage>
</organism>
<comment type="caution">
    <text evidence="1">The sequence shown here is derived from an EMBL/GenBank/DDBJ whole genome shotgun (WGS) entry which is preliminary data.</text>
</comment>
<dbReference type="AlphaFoldDB" id="A0AA38G6S9"/>
<feature type="non-terminal residue" evidence="1">
    <location>
        <position position="1"/>
    </location>
</feature>
<dbReference type="EMBL" id="JAHRHJ020000004">
    <property type="protein sequence ID" value="KAH9317102.1"/>
    <property type="molecule type" value="Genomic_DNA"/>
</dbReference>
<protein>
    <submittedName>
        <fullName evidence="1">Uncharacterized protein</fullName>
    </submittedName>
</protein>
<proteinExistence type="predicted"/>
<dbReference type="Proteomes" id="UP000824469">
    <property type="component" value="Unassembled WGS sequence"/>
</dbReference>
<evidence type="ECO:0000313" key="1">
    <source>
        <dbReference type="EMBL" id="KAH9317102.1"/>
    </source>
</evidence>
<evidence type="ECO:0000313" key="2">
    <source>
        <dbReference type="Proteomes" id="UP000824469"/>
    </source>
</evidence>
<keyword evidence="2" id="KW-1185">Reference proteome</keyword>
<reference evidence="1 2" key="1">
    <citation type="journal article" date="2021" name="Nat. Plants">
        <title>The Taxus genome provides insights into paclitaxel biosynthesis.</title>
        <authorList>
            <person name="Xiong X."/>
            <person name="Gou J."/>
            <person name="Liao Q."/>
            <person name="Li Y."/>
            <person name="Zhou Q."/>
            <person name="Bi G."/>
            <person name="Li C."/>
            <person name="Du R."/>
            <person name="Wang X."/>
            <person name="Sun T."/>
            <person name="Guo L."/>
            <person name="Liang H."/>
            <person name="Lu P."/>
            <person name="Wu Y."/>
            <person name="Zhang Z."/>
            <person name="Ro D.K."/>
            <person name="Shang Y."/>
            <person name="Huang S."/>
            <person name="Yan J."/>
        </authorList>
    </citation>
    <scope>NUCLEOTIDE SEQUENCE [LARGE SCALE GENOMIC DNA]</scope>
    <source>
        <strain evidence="1">Ta-2019</strain>
    </source>
</reference>
<feature type="non-terminal residue" evidence="1">
    <location>
        <position position="51"/>
    </location>
</feature>
<accession>A0AA38G6S9</accession>
<sequence length="51" mass="5863">IKLKDGVHPDWEKALPNESQLVHVKVKEEIEKIIASGIIKVVEELEWISLM</sequence>